<accession>A0ABQ0EKW9</accession>
<reference evidence="3 4" key="1">
    <citation type="submission" date="2024-08" db="EMBL/GenBank/DDBJ databases">
        <title>The draft genome of Apodemus speciosus.</title>
        <authorList>
            <person name="Nabeshima K."/>
            <person name="Suzuki S."/>
            <person name="Onuma M."/>
        </authorList>
    </citation>
    <scope>NUCLEOTIDE SEQUENCE [LARGE SCALE GENOMIC DNA]</scope>
    <source>
        <strain evidence="3">IB14-021</strain>
    </source>
</reference>
<feature type="compositionally biased region" description="Pro residues" evidence="1">
    <location>
        <begin position="113"/>
        <end position="123"/>
    </location>
</feature>
<feature type="domain" description="FAM194 C-terminal" evidence="2">
    <location>
        <begin position="499"/>
        <end position="669"/>
    </location>
</feature>
<dbReference type="EMBL" id="BAAFST010000003">
    <property type="protein sequence ID" value="GAB1287550.1"/>
    <property type="molecule type" value="Genomic_DNA"/>
</dbReference>
<keyword evidence="4" id="KW-1185">Reference proteome</keyword>
<dbReference type="PANTHER" id="PTHR23093">
    <property type="entry name" value="SIMILAR TO CHROMOSOME 3 OPEN READING FRAME 20"/>
    <property type="match status" value="1"/>
</dbReference>
<gene>
    <name evidence="3" type="ORF">APTSU1_000278000</name>
</gene>
<feature type="compositionally biased region" description="Low complexity" evidence="1">
    <location>
        <begin position="88"/>
        <end position="107"/>
    </location>
</feature>
<dbReference type="PANTHER" id="PTHR23093:SF11">
    <property type="entry name" value="GLUTAMATE-RICH PROTEIN 6"/>
    <property type="match status" value="1"/>
</dbReference>
<organism evidence="3 4">
    <name type="scientific">Apodemus speciosus</name>
    <name type="common">Large Japanese field mouse</name>
    <dbReference type="NCBI Taxonomy" id="105296"/>
    <lineage>
        <taxon>Eukaryota</taxon>
        <taxon>Metazoa</taxon>
        <taxon>Chordata</taxon>
        <taxon>Craniata</taxon>
        <taxon>Vertebrata</taxon>
        <taxon>Euteleostomi</taxon>
        <taxon>Mammalia</taxon>
        <taxon>Eutheria</taxon>
        <taxon>Euarchontoglires</taxon>
        <taxon>Glires</taxon>
        <taxon>Rodentia</taxon>
        <taxon>Myomorpha</taxon>
        <taxon>Muroidea</taxon>
        <taxon>Muridae</taxon>
        <taxon>Murinae</taxon>
        <taxon>Apodemus</taxon>
    </lineage>
</organism>
<feature type="compositionally biased region" description="Basic and acidic residues" evidence="1">
    <location>
        <begin position="45"/>
        <end position="63"/>
    </location>
</feature>
<dbReference type="Proteomes" id="UP001623349">
    <property type="component" value="Unassembled WGS sequence"/>
</dbReference>
<evidence type="ECO:0000259" key="2">
    <source>
        <dbReference type="Pfam" id="PF14977"/>
    </source>
</evidence>
<feature type="compositionally biased region" description="Low complexity" evidence="1">
    <location>
        <begin position="133"/>
        <end position="148"/>
    </location>
</feature>
<evidence type="ECO:0000313" key="4">
    <source>
        <dbReference type="Proteomes" id="UP001623349"/>
    </source>
</evidence>
<comment type="caution">
    <text evidence="3">The sequence shown here is derived from an EMBL/GenBank/DDBJ whole genome shotgun (WGS) entry which is preliminary data.</text>
</comment>
<dbReference type="InterPro" id="IPR029281">
    <property type="entry name" value="FAM194_C"/>
</dbReference>
<proteinExistence type="predicted"/>
<evidence type="ECO:0000313" key="3">
    <source>
        <dbReference type="EMBL" id="GAB1287550.1"/>
    </source>
</evidence>
<sequence>MVQEEKAQEELGDEGEEGEEWEEEEEGEGAQGEQWEQGAPGVQGRADKEGKQEESPESLKEEDFWKAFDLSAGFDEDSLEFRPRLISVVSPSLSSTPPPSKVSSPSWSEEEPPPPPPPPPPPRSEGEGEGERSPSASSSASSHKSSVGLLLPRGPGQKGGYPKIFQTFKKDLSEVTVDRLRHLYPSLYERVQISIQTEDESWLQRISARKQIKKIPSIEITEVPPENPASKLRGKWVINPEEPKLSILCEMEFYEDFVNLFEASLRTLPSIGPPAILSYRKEYSYMGVSFKSMESAHSQDEQEVEPTCEFCGSDLQSLFFNMDTSSDDLQTKRKSYKSCCLQFQNLLDYINEEMLTTKTPPMELISISPHAAHGSDVDRLKAKEKAMQRKQERQMARHFAIISHEQSPTGTEEVDPKHLKTISYQLSVDIPQNVPTEDKIDVQITNVSITCYDSWKTCGKWTSTLLELKKKNFKGDAFPLNDSMFSTKFGEGLSIWKLMVIRVPNKTDGFICIIQEDTPTSPAILALFDSSGKSSCYHPNGNVWVYINILGGQYLDQAGNRIRTWNWSSTVPSSSFVSFKPVFLALNHYIGIRILEQDRVTINFLAMGQQATISLGTKVMLHDPEEVPALWFLSGDDLLLLANLIKIRRLFHKLEGCMNFPTSQAWEKLKQPPYLSTLSLKLLALCHNSGIKQNIVETIIDLIKEEE</sequence>
<feature type="region of interest" description="Disordered" evidence="1">
    <location>
        <begin position="1"/>
        <end position="63"/>
    </location>
</feature>
<dbReference type="Pfam" id="PF14977">
    <property type="entry name" value="FAM194"/>
    <property type="match status" value="1"/>
</dbReference>
<feature type="compositionally biased region" description="Acidic residues" evidence="1">
    <location>
        <begin position="10"/>
        <end position="28"/>
    </location>
</feature>
<name>A0ABQ0EKW9_APOSI</name>
<evidence type="ECO:0000256" key="1">
    <source>
        <dbReference type="SAM" id="MobiDB-lite"/>
    </source>
</evidence>
<feature type="region of interest" description="Disordered" evidence="1">
    <location>
        <begin position="88"/>
        <end position="156"/>
    </location>
</feature>
<protein>
    <submittedName>
        <fullName evidence="3">Glutamate-rich protein 6</fullName>
    </submittedName>
</protein>
<dbReference type="SUPFAM" id="SSF101447">
    <property type="entry name" value="Formin homology 2 domain (FH2 domain)"/>
    <property type="match status" value="1"/>
</dbReference>